<keyword evidence="1 2" id="KW-0732">Signal</keyword>
<feature type="chain" id="PRO_5010295226" evidence="2">
    <location>
        <begin position="25"/>
        <end position="1223"/>
    </location>
</feature>
<organism evidence="4 5">
    <name type="scientific">Arsenicibacter rosenii</name>
    <dbReference type="NCBI Taxonomy" id="1750698"/>
    <lineage>
        <taxon>Bacteria</taxon>
        <taxon>Pseudomonadati</taxon>
        <taxon>Bacteroidota</taxon>
        <taxon>Cytophagia</taxon>
        <taxon>Cytophagales</taxon>
        <taxon>Spirosomataceae</taxon>
        <taxon>Arsenicibacter</taxon>
    </lineage>
</organism>
<dbReference type="Proteomes" id="UP000181790">
    <property type="component" value="Unassembled WGS sequence"/>
</dbReference>
<proteinExistence type="predicted"/>
<dbReference type="InterPro" id="IPR027039">
    <property type="entry name" value="Crtac1"/>
</dbReference>
<evidence type="ECO:0000256" key="2">
    <source>
        <dbReference type="SAM" id="SignalP"/>
    </source>
</evidence>
<keyword evidence="5" id="KW-1185">Reference proteome</keyword>
<gene>
    <name evidence="4" type="ORF">BLX24_15350</name>
</gene>
<dbReference type="SUPFAM" id="SSF69318">
    <property type="entry name" value="Integrin alpha N-terminal domain"/>
    <property type="match status" value="3"/>
</dbReference>
<dbReference type="RefSeq" id="WP_071504038.1">
    <property type="nucleotide sequence ID" value="NZ_MORL01000007.1"/>
</dbReference>
<feature type="domain" description="ASPIC/UnbV" evidence="3">
    <location>
        <begin position="542"/>
        <end position="618"/>
    </location>
</feature>
<dbReference type="OrthoDB" id="1488345at2"/>
<dbReference type="Pfam" id="PF13517">
    <property type="entry name" value="FG-GAP_3"/>
    <property type="match status" value="5"/>
</dbReference>
<evidence type="ECO:0000313" key="4">
    <source>
        <dbReference type="EMBL" id="OIN58367.1"/>
    </source>
</evidence>
<dbReference type="EMBL" id="MORL01000007">
    <property type="protein sequence ID" value="OIN58367.1"/>
    <property type="molecule type" value="Genomic_DNA"/>
</dbReference>
<sequence>MLQRVLLVATAVAMVGWLSTACQQQSDTLFTLVSADKTGITFSNRITDNDSMNILDFEYIYNGGGTAIGDFNNDGLQDVFFSGNQVANKLYINQGELKFEDITTKAGVGGNGKWCSGVALVDINNDGWLDIYVGATVFKDPEKRQNLLYVNQGGTKGGTPVFKEMAKEYGIADDGHTTNAAFFDYDNDGDLDLYVLTNTIEQYPNAYRPKITNGTSPTTDRLYRNLSVERLANASLNAKPLFENVSKQAGIQIEGYGLGINICDINRDGWKDVYVTNDYLSDDLMYINNQDGTFTDQRQTYLKHTSNSAMGNDVADINNDGLADIVAVDMLPRDNYRKKMLMGPSSYQVYLNNEEYNFGYQYVRNTLQLNMGNRPAQGKSKKGAPVFSEISLFSDVAETDWSWSPLLIDFDHDGNRDLVVTNGFPKDITDRDFISFRANSSSVSTKEYMLSQIPVVKISNYAFKNNGDLTFSDVTEKWGLKQPSFSNGAAYGDLDNDGDLDYVVNNINDSAFVYRNNLVERKADNANYLRMQFAGPAQNRMGLGAIVELYYHDPKTNEARKQVYEHSPYRGYLSTVEPSAHFGLGNVQTIDEVRVIWPTRNGEVKQTLRNVKVNQTLTVNSKDATENVVPEPDAKPLFTEVTDSLGINFTHQEPEYIDYNVQKLLPHKLSQFAPAVAVGDVNGDGLDDFFVSGSRFHQGTFFIQTANGKFTGKPLFPATARAQTGALQPITLSSLRDPSPNPEKQSEDMGTLLLDVDQDGDVDLYIASGGIEGNAGTEVYMDRLYLNDGKGNFTLAVNALPPVFSSKSCVKATDFDRDGDLDLFVGGRVEPDHYPKPVSSLILRNDSKAGQVKFTDVTAQVAPNLKDIGLVCDALWTDVDNDGWQDLFLAGEWMPLTLLKNQQGKLVKAEDKTLSAKKGWWNSLVSGDFDHDGDVDYIAGNLGLNARMRASDAQPARLYAADFDNNGFYDAIPTIYIPDESGKMQEYTFHGREDLIKQMIAMRARFPYYKDFTTATIDKLLKPEEREKALVLEANYFQSSYLENKGDGTFAIRPLPALAQLAPIFGMVASDVDRDGNLDVMLVGNDYSGEVLMGRYDGLNGLWLKGDGKGGFAPQSLAASGFFVPANAKGLAQLSDAKGHELLVASQNRGRLCVFKDQKPARILRLRPTDASAIITYANGRKEKVEFPYGQSFLSQSGRILTLSPQAKRVDVIDSQGKKRQIQ</sequence>
<comment type="caution">
    <text evidence="4">The sequence shown here is derived from an EMBL/GenBank/DDBJ whole genome shotgun (WGS) entry which is preliminary data.</text>
</comment>
<evidence type="ECO:0000313" key="5">
    <source>
        <dbReference type="Proteomes" id="UP000181790"/>
    </source>
</evidence>
<dbReference type="PROSITE" id="PS51257">
    <property type="entry name" value="PROKAR_LIPOPROTEIN"/>
    <property type="match status" value="1"/>
</dbReference>
<dbReference type="InterPro" id="IPR011519">
    <property type="entry name" value="UnbV_ASPIC"/>
</dbReference>
<evidence type="ECO:0000256" key="1">
    <source>
        <dbReference type="ARBA" id="ARBA00022729"/>
    </source>
</evidence>
<dbReference type="InterPro" id="IPR028994">
    <property type="entry name" value="Integrin_alpha_N"/>
</dbReference>
<dbReference type="PANTHER" id="PTHR16026">
    <property type="entry name" value="CARTILAGE ACIDIC PROTEIN 1"/>
    <property type="match status" value="1"/>
</dbReference>
<dbReference type="Gene3D" id="2.130.10.130">
    <property type="entry name" value="Integrin alpha, N-terminal"/>
    <property type="match status" value="3"/>
</dbReference>
<dbReference type="AlphaFoldDB" id="A0A1S2VHY3"/>
<accession>A0A1S2VHY3</accession>
<evidence type="ECO:0000259" key="3">
    <source>
        <dbReference type="Pfam" id="PF07593"/>
    </source>
</evidence>
<reference evidence="4 5" key="1">
    <citation type="submission" date="2016-10" db="EMBL/GenBank/DDBJ databases">
        <title>Arsenicibacter rosenii gen. nov., sp. nov., an efficient arsenic-methylating bacterium isolated from an arsenic-contaminated paddy soil.</title>
        <authorList>
            <person name="Huang K."/>
        </authorList>
    </citation>
    <scope>NUCLEOTIDE SEQUENCE [LARGE SCALE GENOMIC DNA]</scope>
    <source>
        <strain evidence="4 5">SM-1</strain>
    </source>
</reference>
<feature type="signal peptide" evidence="2">
    <location>
        <begin position="1"/>
        <end position="24"/>
    </location>
</feature>
<dbReference type="PANTHER" id="PTHR16026:SF0">
    <property type="entry name" value="CARTILAGE ACIDIC PROTEIN 1"/>
    <property type="match status" value="1"/>
</dbReference>
<name>A0A1S2VHY3_9BACT</name>
<protein>
    <submittedName>
        <fullName evidence="4">RNA-binding protein</fullName>
    </submittedName>
</protein>
<dbReference type="InterPro" id="IPR013517">
    <property type="entry name" value="FG-GAP"/>
</dbReference>
<dbReference type="Pfam" id="PF07593">
    <property type="entry name" value="UnbV_ASPIC"/>
    <property type="match status" value="1"/>
</dbReference>